<dbReference type="SUPFAM" id="SSF55718">
    <property type="entry name" value="SCP-like"/>
    <property type="match status" value="1"/>
</dbReference>
<sequence>MSDGDRSQADLREISDPRMLIDEVFVRLREGAEPERFRGERGVFRFLIATPEGEVSRFVIVEDEQCRVTAEPEQEPGVTLSLSLDDFVALATGELSGPDAFISGRLTVGGDLFLAMRWGDWFGAR</sequence>
<feature type="domain" description="SCP2" evidence="1">
    <location>
        <begin position="30"/>
        <end position="118"/>
    </location>
</feature>
<dbReference type="RefSeq" id="WP_204030120.1">
    <property type="nucleotide sequence ID" value="NZ_BOOW01000032.1"/>
</dbReference>
<dbReference type="Gene3D" id="3.30.1050.10">
    <property type="entry name" value="SCP2 sterol-binding domain"/>
    <property type="match status" value="1"/>
</dbReference>
<proteinExistence type="predicted"/>
<dbReference type="InterPro" id="IPR003033">
    <property type="entry name" value="SCP2_sterol-bd_dom"/>
</dbReference>
<gene>
    <name evidence="2" type="ORF">Ssi02_52990</name>
</gene>
<evidence type="ECO:0000313" key="3">
    <source>
        <dbReference type="Proteomes" id="UP000606172"/>
    </source>
</evidence>
<evidence type="ECO:0000259" key="1">
    <source>
        <dbReference type="Pfam" id="PF02036"/>
    </source>
</evidence>
<dbReference type="InterPro" id="IPR036527">
    <property type="entry name" value="SCP2_sterol-bd_dom_sf"/>
</dbReference>
<organism evidence="2 3">
    <name type="scientific">Sinosporangium siamense</name>
    <dbReference type="NCBI Taxonomy" id="1367973"/>
    <lineage>
        <taxon>Bacteria</taxon>
        <taxon>Bacillati</taxon>
        <taxon>Actinomycetota</taxon>
        <taxon>Actinomycetes</taxon>
        <taxon>Streptosporangiales</taxon>
        <taxon>Streptosporangiaceae</taxon>
        <taxon>Sinosporangium</taxon>
    </lineage>
</organism>
<dbReference type="Proteomes" id="UP000606172">
    <property type="component" value="Unassembled WGS sequence"/>
</dbReference>
<dbReference type="PANTHER" id="PTHR10094">
    <property type="entry name" value="STEROL CARRIER PROTEIN 2 SCP-2 FAMILY PROTEIN"/>
    <property type="match status" value="1"/>
</dbReference>
<comment type="caution">
    <text evidence="2">The sequence shown here is derived from an EMBL/GenBank/DDBJ whole genome shotgun (WGS) entry which is preliminary data.</text>
</comment>
<dbReference type="EMBL" id="BOOW01000032">
    <property type="protein sequence ID" value="GII95068.1"/>
    <property type="molecule type" value="Genomic_DNA"/>
</dbReference>
<dbReference type="Pfam" id="PF02036">
    <property type="entry name" value="SCP2"/>
    <property type="match status" value="1"/>
</dbReference>
<reference evidence="2" key="1">
    <citation type="submission" date="2021-01" db="EMBL/GenBank/DDBJ databases">
        <title>Whole genome shotgun sequence of Sinosporangium siamense NBRC 109515.</title>
        <authorList>
            <person name="Komaki H."/>
            <person name="Tamura T."/>
        </authorList>
    </citation>
    <scope>NUCLEOTIDE SEQUENCE</scope>
    <source>
        <strain evidence="2">NBRC 109515</strain>
    </source>
</reference>
<dbReference type="PANTHER" id="PTHR10094:SF25">
    <property type="entry name" value="SCP2 STEROL-BINDING DOMAIN-CONTAINING PROTEIN 1"/>
    <property type="match status" value="1"/>
</dbReference>
<name>A0A919RJS2_9ACTN</name>
<keyword evidence="3" id="KW-1185">Reference proteome</keyword>
<accession>A0A919RJS2</accession>
<evidence type="ECO:0000313" key="2">
    <source>
        <dbReference type="EMBL" id="GII95068.1"/>
    </source>
</evidence>
<dbReference type="AlphaFoldDB" id="A0A919RJS2"/>
<dbReference type="GO" id="GO:0005829">
    <property type="term" value="C:cytosol"/>
    <property type="evidence" value="ECO:0007669"/>
    <property type="project" value="TreeGrafter"/>
</dbReference>
<protein>
    <recommendedName>
        <fullName evidence="1">SCP2 domain-containing protein</fullName>
    </recommendedName>
</protein>